<accession>A0A7D5R1Z8</accession>
<dbReference type="InterPro" id="IPR010095">
    <property type="entry name" value="Cas12f1-like_TNB"/>
</dbReference>
<keyword evidence="1" id="KW-0238">DNA-binding</keyword>
<evidence type="ECO:0000313" key="4">
    <source>
        <dbReference type="Proteomes" id="UP000509478"/>
    </source>
</evidence>
<dbReference type="SUPFAM" id="SSF75712">
    <property type="entry name" value="Rad50 coiled-coil Zn hook"/>
    <property type="match status" value="1"/>
</dbReference>
<dbReference type="KEGG" id="nue:C5F50_08010"/>
<evidence type="ECO:0000259" key="2">
    <source>
        <dbReference type="Pfam" id="PF07282"/>
    </source>
</evidence>
<dbReference type="NCBIfam" id="TIGR01766">
    <property type="entry name" value="IS200/IS605 family accessory protein TnpB-like domain"/>
    <property type="match status" value="1"/>
</dbReference>
<evidence type="ECO:0000313" key="3">
    <source>
        <dbReference type="EMBL" id="QLH07016.1"/>
    </source>
</evidence>
<feature type="domain" description="Cas12f1-like TNB" evidence="2">
    <location>
        <begin position="52"/>
        <end position="116"/>
    </location>
</feature>
<evidence type="ECO:0000256" key="1">
    <source>
        <dbReference type="ARBA" id="ARBA00023125"/>
    </source>
</evidence>
<organism evidence="3 4">
    <name type="scientific">Nitrosopumilus ureiphilus</name>
    <dbReference type="NCBI Taxonomy" id="1470067"/>
    <lineage>
        <taxon>Archaea</taxon>
        <taxon>Nitrososphaerota</taxon>
        <taxon>Nitrososphaeria</taxon>
        <taxon>Nitrosopumilales</taxon>
        <taxon>Nitrosopumilaceae</taxon>
        <taxon>Nitrosopumilus</taxon>
    </lineage>
</organism>
<name>A0A7D5R1Z8_9ARCH</name>
<keyword evidence="4" id="KW-1185">Reference proteome</keyword>
<protein>
    <recommendedName>
        <fullName evidence="2">Cas12f1-like TNB domain-containing protein</fullName>
    </recommendedName>
</protein>
<dbReference type="AlphaFoldDB" id="A0A7D5R1Z8"/>
<dbReference type="Pfam" id="PF07282">
    <property type="entry name" value="Cas12f1-like_TNB"/>
    <property type="match status" value="1"/>
</dbReference>
<proteinExistence type="predicted"/>
<sequence>MQNRLQSYCEPFLVRFAESGVILEDIKGIRKLYRKGNGQGKKHRDKMNTWSFYELQRQIEYKAKWAGLPVKHVKAHGTSSKCAACGSKLVPEEHRMMRCIMCKILIDRDENAAKNILARGLRFDPNAPQVEAMKQFKDAESIVTSQEDGQIMCL</sequence>
<reference evidence="3 4" key="1">
    <citation type="submission" date="2018-02" db="EMBL/GenBank/DDBJ databases">
        <title>Complete genome of Nitrosopumilus ureaphilus PS0.</title>
        <authorList>
            <person name="Qin W."/>
            <person name="Zheng Y."/>
            <person name="Stahl D.A."/>
        </authorList>
    </citation>
    <scope>NUCLEOTIDE SEQUENCE [LARGE SCALE GENOMIC DNA]</scope>
    <source>
        <strain evidence="3 4">PS0</strain>
    </source>
</reference>
<dbReference type="Proteomes" id="UP000509478">
    <property type="component" value="Chromosome"/>
</dbReference>
<dbReference type="GO" id="GO:0003677">
    <property type="term" value="F:DNA binding"/>
    <property type="evidence" value="ECO:0007669"/>
    <property type="project" value="UniProtKB-KW"/>
</dbReference>
<dbReference type="EMBL" id="CP026995">
    <property type="protein sequence ID" value="QLH07016.1"/>
    <property type="molecule type" value="Genomic_DNA"/>
</dbReference>
<gene>
    <name evidence="3" type="ORF">C5F50_08010</name>
</gene>